<dbReference type="EMBL" id="BAABIL010000881">
    <property type="protein sequence ID" value="GAA4666240.1"/>
    <property type="molecule type" value="Genomic_DNA"/>
</dbReference>
<evidence type="ECO:0000313" key="2">
    <source>
        <dbReference type="EMBL" id="GAA4666240.1"/>
    </source>
</evidence>
<keyword evidence="3" id="KW-1185">Reference proteome</keyword>
<organism evidence="2 3">
    <name type="scientific">Kineococcus glutinatus</name>
    <dbReference type="NCBI Taxonomy" id="1070872"/>
    <lineage>
        <taxon>Bacteria</taxon>
        <taxon>Bacillati</taxon>
        <taxon>Actinomycetota</taxon>
        <taxon>Actinomycetes</taxon>
        <taxon>Kineosporiales</taxon>
        <taxon>Kineosporiaceae</taxon>
        <taxon>Kineococcus</taxon>
    </lineage>
</organism>
<protein>
    <submittedName>
        <fullName evidence="2">Uncharacterized protein</fullName>
    </submittedName>
</protein>
<evidence type="ECO:0000256" key="1">
    <source>
        <dbReference type="SAM" id="MobiDB-lite"/>
    </source>
</evidence>
<dbReference type="Proteomes" id="UP001501195">
    <property type="component" value="Unassembled WGS sequence"/>
</dbReference>
<gene>
    <name evidence="2" type="ORF">GCM10023225_36020</name>
</gene>
<evidence type="ECO:0000313" key="3">
    <source>
        <dbReference type="Proteomes" id="UP001501195"/>
    </source>
</evidence>
<accession>A0ABP8VMI0</accession>
<sequence length="127" mass="13462">MGPAPRAPRRRPRRSYAGPVTSRSSTEAIARAADAWIQAVNVSRTVLRDLLGRPALPGDGGERLVVADADRPGRVLLVSQRRAAGLVVLSVWQGPTCMATVRVAERDLPVLRRALGEEPAAGPGEPA</sequence>
<proteinExistence type="predicted"/>
<name>A0ABP8VMI0_9ACTN</name>
<feature type="region of interest" description="Disordered" evidence="1">
    <location>
        <begin position="1"/>
        <end position="24"/>
    </location>
</feature>
<reference evidence="3" key="1">
    <citation type="journal article" date="2019" name="Int. J. Syst. Evol. Microbiol.">
        <title>The Global Catalogue of Microorganisms (GCM) 10K type strain sequencing project: providing services to taxonomists for standard genome sequencing and annotation.</title>
        <authorList>
            <consortium name="The Broad Institute Genomics Platform"/>
            <consortium name="The Broad Institute Genome Sequencing Center for Infectious Disease"/>
            <person name="Wu L."/>
            <person name="Ma J."/>
        </authorList>
    </citation>
    <scope>NUCLEOTIDE SEQUENCE [LARGE SCALE GENOMIC DNA]</scope>
    <source>
        <strain evidence="3">JCM 18126</strain>
    </source>
</reference>
<comment type="caution">
    <text evidence="2">The sequence shown here is derived from an EMBL/GenBank/DDBJ whole genome shotgun (WGS) entry which is preliminary data.</text>
</comment>